<comment type="caution">
    <text evidence="5">The sequence shown here is derived from an EMBL/GenBank/DDBJ whole genome shotgun (WGS) entry which is preliminary data.</text>
</comment>
<dbReference type="GO" id="GO:0015288">
    <property type="term" value="F:porin activity"/>
    <property type="evidence" value="ECO:0007669"/>
    <property type="project" value="TreeGrafter"/>
</dbReference>
<evidence type="ECO:0000256" key="2">
    <source>
        <dbReference type="ARBA" id="ARBA00022448"/>
    </source>
</evidence>
<evidence type="ECO:0000256" key="4">
    <source>
        <dbReference type="SAM" id="SignalP"/>
    </source>
</evidence>
<dbReference type="RefSeq" id="WP_130145464.1">
    <property type="nucleotide sequence ID" value="NZ_SGSU01000008.1"/>
</dbReference>
<evidence type="ECO:0000256" key="1">
    <source>
        <dbReference type="ARBA" id="ARBA00009075"/>
    </source>
</evidence>
<keyword evidence="2" id="KW-0813">Transport</keyword>
<sequence>MMMTSKKIKLLSLALLSIGLSQNVLAEDHWKLFLKNAYIDRDFDNDAVKDTGSWSQAISLFYDSKFQDTPIDQLQIGLDANVQYAVRLSNDKHAADSVLPFDAQSQKQASDYAKFGGAVKLKYKDNVLKAGEIWSDSPVANIDASRQLVGTYLGGTLSSTINDHLSLELGMLSKYSARNDDQFRKLSYTQNGNKIQSDGMSYVDFKYRVNDQLKAAYSFAHLENIFNKHYVGLEHNYALNADTQLNSKVRYFNVQDTGSIAAIDSQNIGVIETVKYKNHTVAAGVQKIVGDAFPTLDGYIPELYFVNWNVTGFFKKNEQTYHFIYGYNFKDYVPGLNALVKYSYGEKIKLADGMENSESELNLIGAYNFQHDYLKGIGLQYLFAKYDTKYGNDFDENRFFVTYTKKF</sequence>
<dbReference type="PANTHER" id="PTHR34596:SF2">
    <property type="entry name" value="CHITOPORIN"/>
    <property type="match status" value="1"/>
</dbReference>
<protein>
    <submittedName>
        <fullName evidence="5">Outer membrane porin, OprD family</fullName>
    </submittedName>
</protein>
<accession>A0A4V2DPL1</accession>
<evidence type="ECO:0000313" key="5">
    <source>
        <dbReference type="EMBL" id="RZG67146.1"/>
    </source>
</evidence>
<organism evidence="5 6">
    <name type="scientific">Acinetobacter bouvetii</name>
    <dbReference type="NCBI Taxonomy" id="202951"/>
    <lineage>
        <taxon>Bacteria</taxon>
        <taxon>Pseudomonadati</taxon>
        <taxon>Pseudomonadota</taxon>
        <taxon>Gammaproteobacteria</taxon>
        <taxon>Moraxellales</taxon>
        <taxon>Moraxellaceae</taxon>
        <taxon>Acinetobacter</taxon>
    </lineage>
</organism>
<dbReference type="InterPro" id="IPR023614">
    <property type="entry name" value="Porin_dom_sf"/>
</dbReference>
<comment type="similarity">
    <text evidence="1">Belongs to the outer membrane porin (Opr) (TC 1.B.25) family.</text>
</comment>
<dbReference type="Gene3D" id="2.40.160.10">
    <property type="entry name" value="Porin"/>
    <property type="match status" value="1"/>
</dbReference>
<feature type="chain" id="PRO_5020978242" evidence="4">
    <location>
        <begin position="27"/>
        <end position="407"/>
    </location>
</feature>
<keyword evidence="3 4" id="KW-0732">Signal</keyword>
<dbReference type="Proteomes" id="UP000293483">
    <property type="component" value="Unassembled WGS sequence"/>
</dbReference>
<dbReference type="AlphaFoldDB" id="A0A4V2DPL1"/>
<dbReference type="STRING" id="202951.GCA_001485025_02541"/>
<feature type="signal peptide" evidence="4">
    <location>
        <begin position="1"/>
        <end position="26"/>
    </location>
</feature>
<reference evidence="5 6" key="1">
    <citation type="submission" date="2019-02" db="EMBL/GenBank/DDBJ databases">
        <title>The Batch Genome Submission of Acinetobacter spp. strains.</title>
        <authorList>
            <person name="Qin J."/>
            <person name="Hu Y."/>
            <person name="Ye H."/>
            <person name="Wei L."/>
            <person name="Feng Y."/>
            <person name="Zong Z."/>
        </authorList>
    </citation>
    <scope>NUCLEOTIDE SEQUENCE [LARGE SCALE GENOMIC DNA]</scope>
    <source>
        <strain evidence="5 6">WCHABo060081</strain>
    </source>
</reference>
<name>A0A4V2DPL1_9GAMM</name>
<dbReference type="Pfam" id="PF03573">
    <property type="entry name" value="OprD"/>
    <property type="match status" value="1"/>
</dbReference>
<dbReference type="PANTHER" id="PTHR34596">
    <property type="entry name" value="CHITOPORIN"/>
    <property type="match status" value="1"/>
</dbReference>
<evidence type="ECO:0000256" key="3">
    <source>
        <dbReference type="ARBA" id="ARBA00022729"/>
    </source>
</evidence>
<dbReference type="GO" id="GO:0016020">
    <property type="term" value="C:membrane"/>
    <property type="evidence" value="ECO:0007669"/>
    <property type="project" value="InterPro"/>
</dbReference>
<dbReference type="InterPro" id="IPR005318">
    <property type="entry name" value="OM_porin_bac"/>
</dbReference>
<proteinExistence type="inferred from homology"/>
<evidence type="ECO:0000313" key="6">
    <source>
        <dbReference type="Proteomes" id="UP000293483"/>
    </source>
</evidence>
<dbReference type="EMBL" id="SGSU01000008">
    <property type="protein sequence ID" value="RZG67146.1"/>
    <property type="molecule type" value="Genomic_DNA"/>
</dbReference>
<gene>
    <name evidence="5" type="ORF">EXE25_08490</name>
</gene>